<dbReference type="CDD" id="cd01106">
    <property type="entry name" value="HTH_TipAL-Mta"/>
    <property type="match status" value="1"/>
</dbReference>
<feature type="domain" description="HTH merR-type" evidence="5">
    <location>
        <begin position="9"/>
        <end position="78"/>
    </location>
</feature>
<evidence type="ECO:0000256" key="3">
    <source>
        <dbReference type="ARBA" id="ARBA00023159"/>
    </source>
</evidence>
<dbReference type="InterPro" id="IPR009061">
    <property type="entry name" value="DNA-bd_dom_put_sf"/>
</dbReference>
<dbReference type="Pfam" id="PF07739">
    <property type="entry name" value="TipAS"/>
    <property type="match status" value="1"/>
</dbReference>
<evidence type="ECO:0000256" key="1">
    <source>
        <dbReference type="ARBA" id="ARBA00023015"/>
    </source>
</evidence>
<dbReference type="InterPro" id="IPR036244">
    <property type="entry name" value="TipA-like_antibiotic-bd"/>
</dbReference>
<dbReference type="Gene3D" id="1.10.1660.10">
    <property type="match status" value="1"/>
</dbReference>
<keyword evidence="7" id="KW-1185">Reference proteome</keyword>
<comment type="caution">
    <text evidence="6">The sequence shown here is derived from an EMBL/GenBank/DDBJ whole genome shotgun (WGS) entry which is preliminary data.</text>
</comment>
<dbReference type="InterPro" id="IPR047057">
    <property type="entry name" value="MerR_fam"/>
</dbReference>
<proteinExistence type="predicted"/>
<dbReference type="RefSeq" id="WP_344168320.1">
    <property type="nucleotide sequence ID" value="NZ_BAAARY010000002.1"/>
</dbReference>
<dbReference type="PROSITE" id="PS50937">
    <property type="entry name" value="HTH_MERR_2"/>
    <property type="match status" value="1"/>
</dbReference>
<reference evidence="6 7" key="1">
    <citation type="journal article" date="2019" name="Int. J. Syst. Evol. Microbiol.">
        <title>The Global Catalogue of Microorganisms (GCM) 10K type strain sequencing project: providing services to taxonomists for standard genome sequencing and annotation.</title>
        <authorList>
            <consortium name="The Broad Institute Genomics Platform"/>
            <consortium name="The Broad Institute Genome Sequencing Center for Infectious Disease"/>
            <person name="Wu L."/>
            <person name="Ma J."/>
        </authorList>
    </citation>
    <scope>NUCLEOTIDE SEQUENCE [LARGE SCALE GENOMIC DNA]</scope>
    <source>
        <strain evidence="6 7">JCM 3367</strain>
    </source>
</reference>
<dbReference type="PANTHER" id="PTHR30204">
    <property type="entry name" value="REDOX-CYCLING DRUG-SENSING TRANSCRIPTIONAL ACTIVATOR SOXR"/>
    <property type="match status" value="1"/>
</dbReference>
<dbReference type="InterPro" id="IPR012925">
    <property type="entry name" value="TipAS_dom"/>
</dbReference>
<evidence type="ECO:0000256" key="2">
    <source>
        <dbReference type="ARBA" id="ARBA00023125"/>
    </source>
</evidence>
<keyword evidence="1" id="KW-0805">Transcription regulation</keyword>
<dbReference type="PANTHER" id="PTHR30204:SF90">
    <property type="entry name" value="HTH-TYPE TRANSCRIPTIONAL ACTIVATOR MTA"/>
    <property type="match status" value="1"/>
</dbReference>
<evidence type="ECO:0000259" key="5">
    <source>
        <dbReference type="PROSITE" id="PS50937"/>
    </source>
</evidence>
<keyword evidence="4" id="KW-0804">Transcription</keyword>
<accession>A0ABN3N4D1</accession>
<gene>
    <name evidence="6" type="ORF">GCM10010201_07790</name>
</gene>
<protein>
    <submittedName>
        <fullName evidence="6">MerR family transcriptional regulator</fullName>
    </submittedName>
</protein>
<dbReference type="SUPFAM" id="SSF46955">
    <property type="entry name" value="Putative DNA-binding domain"/>
    <property type="match status" value="1"/>
</dbReference>
<evidence type="ECO:0000256" key="4">
    <source>
        <dbReference type="ARBA" id="ARBA00023163"/>
    </source>
</evidence>
<dbReference type="SMART" id="SM00422">
    <property type="entry name" value="HTH_MERR"/>
    <property type="match status" value="1"/>
</dbReference>
<organism evidence="6 7">
    <name type="scientific">Pilimelia columellifera subsp. columellifera</name>
    <dbReference type="NCBI Taxonomy" id="706583"/>
    <lineage>
        <taxon>Bacteria</taxon>
        <taxon>Bacillati</taxon>
        <taxon>Actinomycetota</taxon>
        <taxon>Actinomycetes</taxon>
        <taxon>Micromonosporales</taxon>
        <taxon>Micromonosporaceae</taxon>
        <taxon>Pilimelia</taxon>
    </lineage>
</organism>
<evidence type="ECO:0000313" key="6">
    <source>
        <dbReference type="EMBL" id="GAA2514245.1"/>
    </source>
</evidence>
<dbReference type="SUPFAM" id="SSF89082">
    <property type="entry name" value="Antibiotic binding domain of TipA-like multidrug resistance regulators"/>
    <property type="match status" value="1"/>
</dbReference>
<dbReference type="InterPro" id="IPR000551">
    <property type="entry name" value="MerR-type_HTH_dom"/>
</dbReference>
<sequence>MTAMTQAVTWTVGQVAREFGVTVRTLHHYDAIGLLTPSDRTRAGYRRYTEPDLIRLRHIVLYRRLDFSLDEVAELLAAPDTVGEHLRRQRDAVTSRLDELAQLVTALDRAIAAEEHGMKLTKEEQRELFGDQFEEYAAEAAERWGDSPLYAQSQKKAAQYTRQDWERIKADGDVVNAAFVDAMRDGSPATSERAMDAAEAHRAHTTRWFYDCSLEIHENLADMYMADERFTAYYDQLAPGLTAYVRAAIHANAARRRR</sequence>
<keyword evidence="3" id="KW-0010">Activator</keyword>
<dbReference type="Pfam" id="PF13411">
    <property type="entry name" value="MerR_1"/>
    <property type="match status" value="1"/>
</dbReference>
<dbReference type="EMBL" id="BAAARY010000002">
    <property type="protein sequence ID" value="GAA2514245.1"/>
    <property type="molecule type" value="Genomic_DNA"/>
</dbReference>
<keyword evidence="2" id="KW-0238">DNA-binding</keyword>
<name>A0ABN3N4D1_9ACTN</name>
<dbReference type="PRINTS" id="PR00040">
    <property type="entry name" value="HTHMERR"/>
</dbReference>
<dbReference type="Proteomes" id="UP001499978">
    <property type="component" value="Unassembled WGS sequence"/>
</dbReference>
<dbReference type="Gene3D" id="1.10.490.50">
    <property type="entry name" value="Antibiotic binding domain of TipA-like multidrug resistance regulators"/>
    <property type="match status" value="1"/>
</dbReference>
<evidence type="ECO:0000313" key="7">
    <source>
        <dbReference type="Proteomes" id="UP001499978"/>
    </source>
</evidence>